<name>A0A537IZN3_9BACT</name>
<dbReference type="EMBL" id="VBAO01000498">
    <property type="protein sequence ID" value="TMI76784.1"/>
    <property type="molecule type" value="Genomic_DNA"/>
</dbReference>
<sequence>MLPQHPVYRKLDAAVTVLGIDLEDWFGLGVAFVVLSRVSDLVVGRLLGMPRAEAGVSALATGACFVLWRRVRERAPRHFVRHLLGYLSEPDAYVVTPDQDANPYVM</sequence>
<evidence type="ECO:0000313" key="2">
    <source>
        <dbReference type="Proteomes" id="UP000320048"/>
    </source>
</evidence>
<protein>
    <submittedName>
        <fullName evidence="1">Uncharacterized protein</fullName>
    </submittedName>
</protein>
<accession>A0A537IZN3</accession>
<dbReference type="AlphaFoldDB" id="A0A537IZN3"/>
<comment type="caution">
    <text evidence="1">The sequence shown here is derived from an EMBL/GenBank/DDBJ whole genome shotgun (WGS) entry which is preliminary data.</text>
</comment>
<dbReference type="Proteomes" id="UP000320048">
    <property type="component" value="Unassembled WGS sequence"/>
</dbReference>
<proteinExistence type="predicted"/>
<gene>
    <name evidence="1" type="ORF">E6H04_14750</name>
</gene>
<reference evidence="1 2" key="1">
    <citation type="journal article" date="2019" name="Nat. Microbiol.">
        <title>Mediterranean grassland soil C-N compound turnover is dependent on rainfall and depth, and is mediated by genomically divergent microorganisms.</title>
        <authorList>
            <person name="Diamond S."/>
            <person name="Andeer P.F."/>
            <person name="Li Z."/>
            <person name="Crits-Christoph A."/>
            <person name="Burstein D."/>
            <person name="Anantharaman K."/>
            <person name="Lane K.R."/>
            <person name="Thomas B.C."/>
            <person name="Pan C."/>
            <person name="Northen T.R."/>
            <person name="Banfield J.F."/>
        </authorList>
    </citation>
    <scope>NUCLEOTIDE SEQUENCE [LARGE SCALE GENOMIC DNA]</scope>
    <source>
        <strain evidence="1">NP_7</strain>
    </source>
</reference>
<evidence type="ECO:0000313" key="1">
    <source>
        <dbReference type="EMBL" id="TMI76784.1"/>
    </source>
</evidence>
<organism evidence="1 2">
    <name type="scientific">Candidatus Segetimicrobium genomatis</name>
    <dbReference type="NCBI Taxonomy" id="2569760"/>
    <lineage>
        <taxon>Bacteria</taxon>
        <taxon>Bacillati</taxon>
        <taxon>Candidatus Sysuimicrobiota</taxon>
        <taxon>Candidatus Sysuimicrobiia</taxon>
        <taxon>Candidatus Sysuimicrobiales</taxon>
        <taxon>Candidatus Segetimicrobiaceae</taxon>
        <taxon>Candidatus Segetimicrobium</taxon>
    </lineage>
</organism>